<accession>A0A4Y7M5X4</accession>
<organism evidence="10">
    <name type="scientific">Daphnia dolichocephala</name>
    <dbReference type="NCBI Taxonomy" id="2282166"/>
    <lineage>
        <taxon>Eukaryota</taxon>
        <taxon>Metazoa</taxon>
        <taxon>Ecdysozoa</taxon>
        <taxon>Arthropoda</taxon>
        <taxon>Crustacea</taxon>
        <taxon>Branchiopoda</taxon>
        <taxon>Diplostraca</taxon>
        <taxon>Cladocera</taxon>
        <taxon>Anomopoda</taxon>
        <taxon>Daphniidae</taxon>
        <taxon>Daphnia</taxon>
    </lineage>
</organism>
<reference evidence="10" key="1">
    <citation type="submission" date="2018-08" db="EMBL/GenBank/DDBJ databases">
        <authorList>
            <person name="Cornetti L."/>
        </authorList>
    </citation>
    <scope>NUCLEOTIDE SEQUENCE</scope>
    <source>
        <strain evidence="10">ZA-DOLI</strain>
    </source>
</reference>
<name>A0A4Y7M5X4_9CRUS</name>
<feature type="transmembrane region" description="Helical" evidence="9">
    <location>
        <begin position="32"/>
        <end position="61"/>
    </location>
</feature>
<keyword evidence="3" id="KW-0813">Transport</keyword>
<dbReference type="GO" id="GO:0034067">
    <property type="term" value="P:protein localization to Golgi apparatus"/>
    <property type="evidence" value="ECO:0007669"/>
    <property type="project" value="TreeGrafter"/>
</dbReference>
<keyword evidence="6 9" id="KW-1133">Transmembrane helix</keyword>
<sequence>MVSTIEVMMSGSFRIAVWDPPLIISQIVAVQCIMYVSLGLWIIMLLNVLVDFECLSILLFIQEVNVKDVSGRLVVACFLLNSLISATSLWAIVQRTKLCLDFSATAFFLHLVASLVYNSGWPYSASWWVLQFSCVTITCVLAEFLCMRSEMKSIPLGMSARVDL</sequence>
<feature type="transmembrane region" description="Helical" evidence="9">
    <location>
        <begin position="100"/>
        <end position="119"/>
    </location>
</feature>
<evidence type="ECO:0000313" key="10">
    <source>
        <dbReference type="EMBL" id="SVE75442.1"/>
    </source>
</evidence>
<evidence type="ECO:0000256" key="9">
    <source>
        <dbReference type="SAM" id="Phobius"/>
    </source>
</evidence>
<dbReference type="InterPro" id="IPR019185">
    <property type="entry name" value="Integral_membrane_SYS1-rel"/>
</dbReference>
<dbReference type="PANTHER" id="PTHR12952:SF0">
    <property type="entry name" value="PROTEIN SYS1 HOMOLOG"/>
    <property type="match status" value="1"/>
</dbReference>
<evidence type="ECO:0000256" key="6">
    <source>
        <dbReference type="ARBA" id="ARBA00022989"/>
    </source>
</evidence>
<dbReference type="EMBL" id="LR005823">
    <property type="protein sequence ID" value="SVE75442.1"/>
    <property type="molecule type" value="mRNA"/>
</dbReference>
<evidence type="ECO:0000256" key="7">
    <source>
        <dbReference type="ARBA" id="ARBA00023034"/>
    </source>
</evidence>
<dbReference type="Pfam" id="PF09801">
    <property type="entry name" value="SYS1"/>
    <property type="match status" value="1"/>
</dbReference>
<comment type="similarity">
    <text evidence="2">Belongs to the SYS1 family.</text>
</comment>
<keyword evidence="8 9" id="KW-0472">Membrane</keyword>
<feature type="transmembrane region" description="Helical" evidence="9">
    <location>
        <begin position="125"/>
        <end position="146"/>
    </location>
</feature>
<protein>
    <submittedName>
        <fullName evidence="10">EOG090X0FH3</fullName>
    </submittedName>
</protein>
<keyword evidence="7" id="KW-0333">Golgi apparatus</keyword>
<evidence type="ECO:0000256" key="1">
    <source>
        <dbReference type="ARBA" id="ARBA00004653"/>
    </source>
</evidence>
<keyword evidence="4 9" id="KW-0812">Transmembrane</keyword>
<evidence type="ECO:0000256" key="5">
    <source>
        <dbReference type="ARBA" id="ARBA00022927"/>
    </source>
</evidence>
<dbReference type="GO" id="GO:0006895">
    <property type="term" value="P:Golgi to endosome transport"/>
    <property type="evidence" value="ECO:0007669"/>
    <property type="project" value="TreeGrafter"/>
</dbReference>
<evidence type="ECO:0000256" key="3">
    <source>
        <dbReference type="ARBA" id="ARBA00022448"/>
    </source>
</evidence>
<evidence type="ECO:0000256" key="8">
    <source>
        <dbReference type="ARBA" id="ARBA00023136"/>
    </source>
</evidence>
<evidence type="ECO:0000256" key="4">
    <source>
        <dbReference type="ARBA" id="ARBA00022692"/>
    </source>
</evidence>
<feature type="transmembrane region" description="Helical" evidence="9">
    <location>
        <begin position="73"/>
        <end position="93"/>
    </location>
</feature>
<proteinExistence type="evidence at transcript level"/>
<keyword evidence="5" id="KW-0653">Protein transport</keyword>
<dbReference type="GO" id="GO:0000139">
    <property type="term" value="C:Golgi membrane"/>
    <property type="evidence" value="ECO:0007669"/>
    <property type="project" value="UniProtKB-SubCell"/>
</dbReference>
<dbReference type="GO" id="GO:0005829">
    <property type="term" value="C:cytosol"/>
    <property type="evidence" value="ECO:0007669"/>
    <property type="project" value="GOC"/>
</dbReference>
<dbReference type="PANTHER" id="PTHR12952">
    <property type="entry name" value="SYS1"/>
    <property type="match status" value="1"/>
</dbReference>
<gene>
    <name evidence="10" type="primary">EOG090X0FH3</name>
</gene>
<dbReference type="AlphaFoldDB" id="A0A4Y7M5X4"/>
<comment type="subcellular location">
    <subcellularLocation>
        <location evidence="1">Golgi apparatus membrane</location>
        <topology evidence="1">Multi-pass membrane protein</topology>
    </subcellularLocation>
</comment>
<dbReference type="GO" id="GO:0043001">
    <property type="term" value="P:Golgi to plasma membrane protein transport"/>
    <property type="evidence" value="ECO:0007669"/>
    <property type="project" value="TreeGrafter"/>
</dbReference>
<dbReference type="GO" id="GO:0005802">
    <property type="term" value="C:trans-Golgi network"/>
    <property type="evidence" value="ECO:0007669"/>
    <property type="project" value="TreeGrafter"/>
</dbReference>
<evidence type="ECO:0000256" key="2">
    <source>
        <dbReference type="ARBA" id="ARBA00008160"/>
    </source>
</evidence>